<evidence type="ECO:0000256" key="1">
    <source>
        <dbReference type="SAM" id="MobiDB-lite"/>
    </source>
</evidence>
<protein>
    <recommendedName>
        <fullName evidence="4">Tubulin epsilon and delta complex 2</fullName>
    </recommendedName>
</protein>
<reference evidence="2" key="2">
    <citation type="submission" date="2025-09" db="UniProtKB">
        <authorList>
            <consortium name="Ensembl"/>
        </authorList>
    </citation>
    <scope>IDENTIFICATION</scope>
</reference>
<dbReference type="GeneTree" id="ENSGT00390000011149"/>
<feature type="compositionally biased region" description="Low complexity" evidence="1">
    <location>
        <begin position="354"/>
        <end position="365"/>
    </location>
</feature>
<dbReference type="InterPro" id="IPR031518">
    <property type="entry name" value="DUF4693"/>
</dbReference>
<dbReference type="PANTHER" id="PTHR14870">
    <property type="entry name" value="TUBULIN EPSILON AND DELTA COMPLEX PROTEIN 2"/>
    <property type="match status" value="1"/>
</dbReference>
<evidence type="ECO:0008006" key="4">
    <source>
        <dbReference type="Google" id="ProtNLM"/>
    </source>
</evidence>
<feature type="compositionally biased region" description="Polar residues" evidence="1">
    <location>
        <begin position="391"/>
        <end position="408"/>
    </location>
</feature>
<feature type="compositionally biased region" description="Basic and acidic residues" evidence="1">
    <location>
        <begin position="16"/>
        <end position="26"/>
    </location>
</feature>
<accession>A0A8B9BAT7</accession>
<dbReference type="AlphaFoldDB" id="A0A8B9BAT7"/>
<feature type="region of interest" description="Disordered" evidence="1">
    <location>
        <begin position="262"/>
        <end position="412"/>
    </location>
</feature>
<sequence length="698" mass="72541">GATGEPPTSHPGDTALRGEDTSDALRGHRGLPHPQLRGPGGAGRPGAGGAAGPAPEALGGAPQAGAALPLQRPPRTGPGRAGGSGSARRSGAERSGAGHAACGLRAAVSGVPGAGCRVRGWAAAARADGPGRALQAGGGPGGGAGRRRGAAAGAGAAGGAEPGPPAAVSAAPSRALRLQPPAAPGPSPRGGGRTRGEGGGPGVCSTAGLCSVCPPRRDSQDDEEPKPEASSGDGRESRPSPKELEELELLNRALEKALKVRKSISKTSLEAQVAPAEKPADEGPAFENAQEQQVPVSVRDVPVTREVRAVSKKPASLKKPFPYQLRAPYRTDPDVKKPQRRAPARCVSQGPRTAGKSSSKGVASKQGRSHRPANSASDQGVCAATELQRAPGSSKSALKEQQSFSIRDSSGERNLVAAGRQLIDAGKKSCGSRGESSRKENPTAEGISGGSTSPRTVTVQQQGCQLKLPHPYRKAYSRNCRAWEKSRLCQTSADAAAARKRFTERIRTTFCSPTPALSPAEIEEELKVLQDVPSLLSRYVEAEPADHPTLQREYESLVTLEGLQTTVSQCLHKLQLLQAAVESQMRLHPDCAGDVGNCCPSCVPARGRACGSAGTLAVPLLWYSSFQELRDLFALKLQVSVLHQEIALQKLTMTELLPVLESKAYPEASAAQLYRAIYTQLCEGGERFPVLVRDELAD</sequence>
<feature type="compositionally biased region" description="Gly residues" evidence="1">
    <location>
        <begin position="38"/>
        <end position="51"/>
    </location>
</feature>
<feature type="compositionally biased region" description="Low complexity" evidence="1">
    <location>
        <begin position="52"/>
        <end position="70"/>
    </location>
</feature>
<name>A0A8B9BAT7_9AVES</name>
<organism evidence="2 3">
    <name type="scientific">Anser brachyrhynchus</name>
    <name type="common">Pink-footed goose</name>
    <dbReference type="NCBI Taxonomy" id="132585"/>
    <lineage>
        <taxon>Eukaryota</taxon>
        <taxon>Metazoa</taxon>
        <taxon>Chordata</taxon>
        <taxon>Craniata</taxon>
        <taxon>Vertebrata</taxon>
        <taxon>Euteleostomi</taxon>
        <taxon>Archelosauria</taxon>
        <taxon>Archosauria</taxon>
        <taxon>Dinosauria</taxon>
        <taxon>Saurischia</taxon>
        <taxon>Theropoda</taxon>
        <taxon>Coelurosauria</taxon>
        <taxon>Aves</taxon>
        <taxon>Neognathae</taxon>
        <taxon>Galloanserae</taxon>
        <taxon>Anseriformes</taxon>
        <taxon>Anatidae</taxon>
        <taxon>Anserinae</taxon>
        <taxon>Anser</taxon>
    </lineage>
</organism>
<feature type="compositionally biased region" description="Gly residues" evidence="1">
    <location>
        <begin position="188"/>
        <end position="202"/>
    </location>
</feature>
<evidence type="ECO:0000313" key="2">
    <source>
        <dbReference type="Ensembl" id="ENSABRP00000001476.1"/>
    </source>
</evidence>
<reference evidence="2" key="1">
    <citation type="submission" date="2025-08" db="UniProtKB">
        <authorList>
            <consortium name="Ensembl"/>
        </authorList>
    </citation>
    <scope>IDENTIFICATION</scope>
</reference>
<dbReference type="PANTHER" id="PTHR14870:SF1">
    <property type="entry name" value="TUBULIN EPSILON AND DELTA COMPLEX PROTEIN 2"/>
    <property type="match status" value="1"/>
</dbReference>
<evidence type="ECO:0000313" key="3">
    <source>
        <dbReference type="Proteomes" id="UP000694426"/>
    </source>
</evidence>
<feature type="compositionally biased region" description="Low complexity" evidence="1">
    <location>
        <begin position="122"/>
        <end position="135"/>
    </location>
</feature>
<proteinExistence type="predicted"/>
<feature type="region of interest" description="Disordered" evidence="1">
    <location>
        <begin position="426"/>
        <end position="458"/>
    </location>
</feature>
<dbReference type="Proteomes" id="UP000694426">
    <property type="component" value="Unplaced"/>
</dbReference>
<feature type="compositionally biased region" description="Low complexity" evidence="1">
    <location>
        <begin position="86"/>
        <end position="100"/>
    </location>
</feature>
<dbReference type="Ensembl" id="ENSABRT00000002159.1">
    <property type="protein sequence ID" value="ENSABRP00000001476.1"/>
    <property type="gene ID" value="ENSABRG00000001499.1"/>
</dbReference>
<feature type="region of interest" description="Disordered" evidence="1">
    <location>
        <begin position="122"/>
        <end position="246"/>
    </location>
</feature>
<dbReference type="Pfam" id="PF15764">
    <property type="entry name" value="DUF4693"/>
    <property type="match status" value="1"/>
</dbReference>
<feature type="compositionally biased region" description="Basic and acidic residues" evidence="1">
    <location>
        <begin position="233"/>
        <end position="244"/>
    </location>
</feature>
<keyword evidence="3" id="KW-1185">Reference proteome</keyword>
<feature type="compositionally biased region" description="Low complexity" evidence="1">
    <location>
        <begin position="166"/>
        <end position="177"/>
    </location>
</feature>
<feature type="region of interest" description="Disordered" evidence="1">
    <location>
        <begin position="1"/>
        <end position="100"/>
    </location>
</feature>